<evidence type="ECO:0000256" key="2">
    <source>
        <dbReference type="SAM" id="MobiDB-lite"/>
    </source>
</evidence>
<dbReference type="GO" id="GO:0008270">
    <property type="term" value="F:zinc ion binding"/>
    <property type="evidence" value="ECO:0007669"/>
    <property type="project" value="UniProtKB-KW"/>
</dbReference>
<feature type="compositionally biased region" description="Basic and acidic residues" evidence="2">
    <location>
        <begin position="421"/>
        <end position="435"/>
    </location>
</feature>
<evidence type="ECO:0000259" key="3">
    <source>
        <dbReference type="PROSITE" id="PS50966"/>
    </source>
</evidence>
<dbReference type="Proteomes" id="UP000054558">
    <property type="component" value="Unassembled WGS sequence"/>
</dbReference>
<name>A0A1Y1I7N0_KLENI</name>
<keyword evidence="1" id="KW-0862">Zinc</keyword>
<feature type="region of interest" description="Disordered" evidence="2">
    <location>
        <begin position="421"/>
        <end position="443"/>
    </location>
</feature>
<evidence type="ECO:0000313" key="5">
    <source>
        <dbReference type="Proteomes" id="UP000054558"/>
    </source>
</evidence>
<dbReference type="EMBL" id="DF237151">
    <property type="protein sequence ID" value="GAQ84706.1"/>
    <property type="molecule type" value="Genomic_DNA"/>
</dbReference>
<evidence type="ECO:0000256" key="1">
    <source>
        <dbReference type="PROSITE-ProRule" id="PRU00325"/>
    </source>
</evidence>
<protein>
    <recommendedName>
        <fullName evidence="3">SWIM-type domain-containing protein</fullName>
    </recommendedName>
</protein>
<accession>A0A1Y1I7N0</accession>
<evidence type="ECO:0000313" key="4">
    <source>
        <dbReference type="EMBL" id="GAQ84706.1"/>
    </source>
</evidence>
<dbReference type="InterPro" id="IPR007527">
    <property type="entry name" value="Znf_SWIM"/>
</dbReference>
<keyword evidence="5" id="KW-1185">Reference proteome</keyword>
<feature type="domain" description="SWIM-type" evidence="3">
    <location>
        <begin position="272"/>
        <end position="308"/>
    </location>
</feature>
<gene>
    <name evidence="4" type="ORF">KFL_002020010</name>
</gene>
<dbReference type="PANTHER" id="PTHR34305:SF1">
    <property type="entry name" value="SWIM-TYPE DOMAIN-CONTAINING PROTEIN"/>
    <property type="match status" value="1"/>
</dbReference>
<feature type="region of interest" description="Disordered" evidence="2">
    <location>
        <begin position="499"/>
        <end position="537"/>
    </location>
</feature>
<reference evidence="4 5" key="1">
    <citation type="journal article" date="2014" name="Nat. Commun.">
        <title>Klebsormidium flaccidum genome reveals primary factors for plant terrestrial adaptation.</title>
        <authorList>
            <person name="Hori K."/>
            <person name="Maruyama F."/>
            <person name="Fujisawa T."/>
            <person name="Togashi T."/>
            <person name="Yamamoto N."/>
            <person name="Seo M."/>
            <person name="Sato S."/>
            <person name="Yamada T."/>
            <person name="Mori H."/>
            <person name="Tajima N."/>
            <person name="Moriyama T."/>
            <person name="Ikeuchi M."/>
            <person name="Watanabe M."/>
            <person name="Wada H."/>
            <person name="Kobayashi K."/>
            <person name="Saito M."/>
            <person name="Masuda T."/>
            <person name="Sasaki-Sekimoto Y."/>
            <person name="Mashiguchi K."/>
            <person name="Awai K."/>
            <person name="Shimojima M."/>
            <person name="Masuda S."/>
            <person name="Iwai M."/>
            <person name="Nobusawa T."/>
            <person name="Narise T."/>
            <person name="Kondo S."/>
            <person name="Saito H."/>
            <person name="Sato R."/>
            <person name="Murakawa M."/>
            <person name="Ihara Y."/>
            <person name="Oshima-Yamada Y."/>
            <person name="Ohtaka K."/>
            <person name="Satoh M."/>
            <person name="Sonobe K."/>
            <person name="Ishii M."/>
            <person name="Ohtani R."/>
            <person name="Kanamori-Sato M."/>
            <person name="Honoki R."/>
            <person name="Miyazaki D."/>
            <person name="Mochizuki H."/>
            <person name="Umetsu J."/>
            <person name="Higashi K."/>
            <person name="Shibata D."/>
            <person name="Kamiya Y."/>
            <person name="Sato N."/>
            <person name="Nakamura Y."/>
            <person name="Tabata S."/>
            <person name="Ida S."/>
            <person name="Kurokawa K."/>
            <person name="Ohta H."/>
        </authorList>
    </citation>
    <scope>NUCLEOTIDE SEQUENCE [LARGE SCALE GENOMIC DNA]</scope>
    <source>
        <strain evidence="4 5">NIES-2285</strain>
    </source>
</reference>
<organism evidence="4 5">
    <name type="scientific">Klebsormidium nitens</name>
    <name type="common">Green alga</name>
    <name type="synonym">Ulothrix nitens</name>
    <dbReference type="NCBI Taxonomy" id="105231"/>
    <lineage>
        <taxon>Eukaryota</taxon>
        <taxon>Viridiplantae</taxon>
        <taxon>Streptophyta</taxon>
        <taxon>Klebsormidiophyceae</taxon>
        <taxon>Klebsormidiales</taxon>
        <taxon>Klebsormidiaceae</taxon>
        <taxon>Klebsormidium</taxon>
    </lineage>
</organism>
<dbReference type="PANTHER" id="PTHR34305">
    <property type="entry name" value="EXPRESSED PROTEIN"/>
    <property type="match status" value="1"/>
</dbReference>
<feature type="region of interest" description="Disordered" evidence="2">
    <location>
        <begin position="169"/>
        <end position="198"/>
    </location>
</feature>
<dbReference type="PROSITE" id="PS50966">
    <property type="entry name" value="ZF_SWIM"/>
    <property type="match status" value="1"/>
</dbReference>
<feature type="compositionally biased region" description="Basic and acidic residues" evidence="2">
    <location>
        <begin position="499"/>
        <end position="520"/>
    </location>
</feature>
<sequence length="634" mass="68160">MQCQQKGSQALNLGFEDQKSLQTGRYIVDPALLFSETPVASKCVLCKQPLLIKSAQEATHRITFRKSQQSLLGFAISSAVKCKQRAQPLCLSCVQHWVGIVHVSERSVTVSQKQAATSETWFKRESKSTPWKQVKELTSGYIEELAVQDALSRQSVTGKVAKSAAESALNRGKTAGADVKRKLQEDPSTSGAECPDSKERCHADGAAVSSLTSQATKFLAGVQNGTCSIYELGDGSERGDEGSPGLVFLMTVWANGRPKPLGRPSKSTALLETVHWDTLGKPSCTCDRGRLGPDAPCVHKLALAALGSRQQASHVALQKGRRVIKVPCSRGAERVFVVYWNAASPSPKRTMVHKDEGAGEEWYCQGKQSGCSTSGDCDHIRAVKDALRNPGRGIVRVTVSGCLFSNDQLARARAWLLETDRKEERERAPESKEGSSAEGSSGLSSVERYLMELVVGQPHEAASCKGASCFCKQHQQLFGGADFERGTCENGCCQVGTDAREAGGKRGRQEPGGRGSERVPKRSKTFWATQSEREGGQLTETGVLQAEKEEVVPTHTAPQALSGGDGRDAMSGVTRVCTSCVCPALACPHVAGSPLWAPVLPFDAKGVQLELPKLVRPTDSFEVHDPLVTSLRIG</sequence>
<proteinExistence type="predicted"/>
<dbReference type="AlphaFoldDB" id="A0A1Y1I7N0"/>
<keyword evidence="1" id="KW-0863">Zinc-finger</keyword>
<keyword evidence="1" id="KW-0479">Metal-binding</keyword>